<protein>
    <submittedName>
        <fullName evidence="1">Uncharacterized protein</fullName>
    </submittedName>
</protein>
<gene>
    <name evidence="1" type="ORF">R1flu_020251</name>
</gene>
<name>A0ABD1ZL18_9MARC</name>
<reference evidence="1 2" key="1">
    <citation type="submission" date="2024-09" db="EMBL/GenBank/DDBJ databases">
        <title>Chromosome-scale assembly of Riccia fluitans.</title>
        <authorList>
            <person name="Paukszto L."/>
            <person name="Sawicki J."/>
            <person name="Karawczyk K."/>
            <person name="Piernik-Szablinska J."/>
            <person name="Szczecinska M."/>
            <person name="Mazdziarz M."/>
        </authorList>
    </citation>
    <scope>NUCLEOTIDE SEQUENCE [LARGE SCALE GENOMIC DNA]</scope>
    <source>
        <strain evidence="1">Rf_01</strain>
        <tissue evidence="1">Aerial parts of the thallus</tissue>
    </source>
</reference>
<organism evidence="1 2">
    <name type="scientific">Riccia fluitans</name>
    <dbReference type="NCBI Taxonomy" id="41844"/>
    <lineage>
        <taxon>Eukaryota</taxon>
        <taxon>Viridiplantae</taxon>
        <taxon>Streptophyta</taxon>
        <taxon>Embryophyta</taxon>
        <taxon>Marchantiophyta</taxon>
        <taxon>Marchantiopsida</taxon>
        <taxon>Marchantiidae</taxon>
        <taxon>Marchantiales</taxon>
        <taxon>Ricciaceae</taxon>
        <taxon>Riccia</taxon>
    </lineage>
</organism>
<dbReference type="AlphaFoldDB" id="A0ABD1ZL18"/>
<comment type="caution">
    <text evidence="1">The sequence shown here is derived from an EMBL/GenBank/DDBJ whole genome shotgun (WGS) entry which is preliminary data.</text>
</comment>
<evidence type="ECO:0000313" key="2">
    <source>
        <dbReference type="Proteomes" id="UP001605036"/>
    </source>
</evidence>
<sequence>MRVSKIIIPSPLHTNHPPCPPLVSFELRWYARWKSASFDPGGTDYGVDTSSSLSFSRYAFPSFVKLREFTGFLDFTDVKPCQSCACFQRGFVGFAHLGLLFTGIRVSRRGNAGSSRGPSGLRTSISASPFPLCRFIYSNLTTVLLYNLLTGKTDQDYGTNPLL</sequence>
<dbReference type="Proteomes" id="UP001605036">
    <property type="component" value="Unassembled WGS sequence"/>
</dbReference>
<evidence type="ECO:0000313" key="1">
    <source>
        <dbReference type="EMBL" id="KAL2652123.1"/>
    </source>
</evidence>
<proteinExistence type="predicted"/>
<keyword evidence="2" id="KW-1185">Reference proteome</keyword>
<dbReference type="EMBL" id="JBHFFA010000001">
    <property type="protein sequence ID" value="KAL2652123.1"/>
    <property type="molecule type" value="Genomic_DNA"/>
</dbReference>
<accession>A0ABD1ZL18</accession>